<evidence type="ECO:0000256" key="3">
    <source>
        <dbReference type="SAM" id="Coils"/>
    </source>
</evidence>
<feature type="coiled-coil region" evidence="3">
    <location>
        <begin position="471"/>
        <end position="498"/>
    </location>
</feature>
<organism evidence="5 6">
    <name type="scientific">Taenia crassiceps</name>
    <dbReference type="NCBI Taxonomy" id="6207"/>
    <lineage>
        <taxon>Eukaryota</taxon>
        <taxon>Metazoa</taxon>
        <taxon>Spiralia</taxon>
        <taxon>Lophotrochozoa</taxon>
        <taxon>Platyhelminthes</taxon>
        <taxon>Cestoda</taxon>
        <taxon>Eucestoda</taxon>
        <taxon>Cyclophyllidea</taxon>
        <taxon>Taeniidae</taxon>
        <taxon>Taenia</taxon>
    </lineage>
</organism>
<comment type="similarity">
    <text evidence="1">Belongs to the SMG9 family.</text>
</comment>
<proteinExistence type="inferred from homology"/>
<reference evidence="5 6" key="1">
    <citation type="journal article" date="2022" name="Front. Cell. Infect. Microbiol.">
        <title>The Genomes of Two Strains of Taenia crassiceps the Animal Model for the Study of Human Cysticercosis.</title>
        <authorList>
            <person name="Bobes R.J."/>
            <person name="Estrada K."/>
            <person name="Rios-Valencia D.G."/>
            <person name="Calderon-Gallegos A."/>
            <person name="de la Torre P."/>
            <person name="Carrero J.C."/>
            <person name="Sanchez-Flores A."/>
            <person name="Laclette J.P."/>
        </authorList>
    </citation>
    <scope>NUCLEOTIDE SEQUENCE [LARGE SCALE GENOMIC DNA]</scope>
    <source>
        <strain evidence="5">WFUcys</strain>
    </source>
</reference>
<keyword evidence="2" id="KW-0866">Nonsense-mediated mRNA decay</keyword>
<gene>
    <name evidence="5" type="ORF">TcWFU_008810</name>
</gene>
<accession>A0ABR4QEU4</accession>
<sequence>MRKSRTAASNMRENRRSYAQESKAFALERKFQIHVILPMEPGPAQVLALSNCIKNKIGMKHGISSFDDIGIEFFEEVFSYVSPNYVASSQPACKRFQYILQWLSDYLDTPLDHISVESLVLCDPLNLHNLLEILDLCVDANRIPTVCSPDYKPSRSSETIQQSSCKLAEMFPPDVNETPPSPSFESEPDAPSKKLNASGSRVKFVDVPHVIVHRSADPPHPSRSVLRVVERPLRQGLRCRFPPTLCAKMQQYLRLLHSTSFCNVPDQDANIFLQELLKHLDLLELSKETQNYIKLKLQLFLNTTRVAASSYRRAHGERRLEELADRQRQRIELIERQAADAERMLSLWDSRVFQRHVLNELWQRRRQEVLNRYFCLRHDERLRALAAARKAREEQIVKKAFDAALEKARQNKIERNNLRREVRRKEVELRNLLISDLENRQEECIMFLHDEQNKLRSEMDLQVKSNKIDNLREKIELRQRLTRQIKELEEALLNHVISRDLVECDESHGDHTNAKRSFRKSVSRGSLCICASHKTSTMASSVYDFFENEISTDPAVAVNSKDELYSLCDDPMTEPMKLINENLKFEDNQKLRGCFIENSGFLVVGFIGLQGVGKSSVANLFANRLVEGPPFESPFPVQTLDSLVEGYPKTTAGVDMYITQDRIILLDTQPLLDWSLTDLHIQYNLRTQKQQQQRDEHQEVVEVTGGSSTSGKWSVDGFAEITSLQLVSFLVSVCHVVVCVQDNLSNPFVLRLIDRAFGWKPLILIDDIVTTPNFGSNPSLLKGIRRQPHPMPVTVPVGSEVAGTKAAKAEVTVVEEEAEVAVEEEEEEGGVACENEAPESNETGLGQTPTTAIKVCTSSDAVVAAAAAASASRTGMGAVEEVTEQAEVRDFVNQLLRLTDYTASLVHVYNCAPVEAFINPRIADDRLSAYRRLLTQAFPSRLQLASLVKMGPRILQRHVLSRQRHLHEQKQQVAPTATTTSNAAMDDETQLISALDLTEEQNKREMPTTKSEASMEATEAEIIAECCEELEMVARGTRNIRKGAGRSCATTTVTPVAGSISKAVPKYTSGKIFDGEDRVAALRDFSRCITEGRRTHLEPSASICSPRLFLLPATNEKGEVAFGSPTYMQCAYLLQEAILSTPRHHPAPSRSNMTELQWFEFARQTWNSLAPTSSSSSSSSPSYLSDYHRLLVSNSL</sequence>
<evidence type="ECO:0000256" key="1">
    <source>
        <dbReference type="ARBA" id="ARBA00007712"/>
    </source>
</evidence>
<feature type="coiled-coil region" evidence="3">
    <location>
        <begin position="317"/>
        <end position="344"/>
    </location>
</feature>
<keyword evidence="6" id="KW-1185">Reference proteome</keyword>
<feature type="region of interest" description="Disordered" evidence="4">
    <location>
        <begin position="176"/>
        <end position="196"/>
    </location>
</feature>
<comment type="caution">
    <text evidence="5">The sequence shown here is derived from an EMBL/GenBank/DDBJ whole genome shotgun (WGS) entry which is preliminary data.</text>
</comment>
<evidence type="ECO:0000256" key="4">
    <source>
        <dbReference type="SAM" id="MobiDB-lite"/>
    </source>
</evidence>
<protein>
    <submittedName>
        <fullName evidence="5">Protein SMG9</fullName>
    </submittedName>
</protein>
<feature type="coiled-coil region" evidence="3">
    <location>
        <begin position="401"/>
        <end position="435"/>
    </location>
</feature>
<dbReference type="InterPro" id="IPR027417">
    <property type="entry name" value="P-loop_NTPase"/>
</dbReference>
<name>A0ABR4QEU4_9CEST</name>
<evidence type="ECO:0000313" key="5">
    <source>
        <dbReference type="EMBL" id="KAL5108126.1"/>
    </source>
</evidence>
<feature type="region of interest" description="Disordered" evidence="4">
    <location>
        <begin position="821"/>
        <end position="847"/>
    </location>
</feature>
<dbReference type="Proteomes" id="UP001651158">
    <property type="component" value="Unassembled WGS sequence"/>
</dbReference>
<dbReference type="PANTHER" id="PTHR14270">
    <property type="entry name" value="NONSENSE-MEDIATED MRNA DECAY FACTOR SMG9"/>
    <property type="match status" value="1"/>
</dbReference>
<dbReference type="PANTHER" id="PTHR14270:SF0">
    <property type="entry name" value="NONSENSE-MEDIATED MRNA DECAY FACTOR SMG9"/>
    <property type="match status" value="1"/>
</dbReference>
<dbReference type="EMBL" id="JAKROA010000004">
    <property type="protein sequence ID" value="KAL5108126.1"/>
    <property type="molecule type" value="Genomic_DNA"/>
</dbReference>
<evidence type="ECO:0000256" key="2">
    <source>
        <dbReference type="ARBA" id="ARBA00023161"/>
    </source>
</evidence>
<evidence type="ECO:0000313" key="6">
    <source>
        <dbReference type="Proteomes" id="UP001651158"/>
    </source>
</evidence>
<keyword evidence="3" id="KW-0175">Coiled coil</keyword>
<dbReference type="InterPro" id="IPR039177">
    <property type="entry name" value="SMG9"/>
</dbReference>
<dbReference type="SUPFAM" id="SSF52540">
    <property type="entry name" value="P-loop containing nucleoside triphosphate hydrolases"/>
    <property type="match status" value="1"/>
</dbReference>
<feature type="compositionally biased region" description="Polar residues" evidence="4">
    <location>
        <begin position="838"/>
        <end position="847"/>
    </location>
</feature>